<evidence type="ECO:0000313" key="3">
    <source>
        <dbReference type="Proteomes" id="UP000500857"/>
    </source>
</evidence>
<sequence>MKLNFKQISRLTLVSSFCALLTGFTPISLAATARRSPQTHPSLSRNNTIADATNACRRAIAPDGLNVRQKPWGDSPLIGEIPFGETLSIDNLGDNGWVAISSPYEGYVRALNIGYCDRAVNPPLQECREIGDPQGLTVRARPRSDSAIVAQLTHREQVAIENLGDNGWVPIYSPFSGYVRANGLEDCTDSILSEEMEDR</sequence>
<evidence type="ECO:0000256" key="1">
    <source>
        <dbReference type="SAM" id="SignalP"/>
    </source>
</evidence>
<proteinExistence type="predicted"/>
<dbReference type="RefSeq" id="WP_168568531.1">
    <property type="nucleotide sequence ID" value="NZ_CP051167.1"/>
</dbReference>
<feature type="chain" id="PRO_5026299438" evidence="1">
    <location>
        <begin position="31"/>
        <end position="199"/>
    </location>
</feature>
<dbReference type="Proteomes" id="UP000500857">
    <property type="component" value="Chromosome"/>
</dbReference>
<keyword evidence="3" id="KW-1185">Reference proteome</keyword>
<dbReference type="AlphaFoldDB" id="A0A6H1TW00"/>
<organism evidence="2 3">
    <name type="scientific">Oxynema aestuarii AP17</name>
    <dbReference type="NCBI Taxonomy" id="2064643"/>
    <lineage>
        <taxon>Bacteria</taxon>
        <taxon>Bacillati</taxon>
        <taxon>Cyanobacteriota</taxon>
        <taxon>Cyanophyceae</taxon>
        <taxon>Oscillatoriophycideae</taxon>
        <taxon>Oscillatoriales</taxon>
        <taxon>Oscillatoriaceae</taxon>
        <taxon>Oxynema</taxon>
        <taxon>Oxynema aestuarii</taxon>
    </lineage>
</organism>
<name>A0A6H1TW00_9CYAN</name>
<evidence type="ECO:0000313" key="2">
    <source>
        <dbReference type="EMBL" id="QIZ70376.1"/>
    </source>
</evidence>
<gene>
    <name evidence="2" type="ORF">HCG48_07120</name>
</gene>
<protein>
    <submittedName>
        <fullName evidence="2">SH3 domain-containing protein</fullName>
    </submittedName>
</protein>
<dbReference type="Gene3D" id="2.30.30.40">
    <property type="entry name" value="SH3 Domains"/>
    <property type="match status" value="1"/>
</dbReference>
<dbReference type="KEGG" id="oxy:HCG48_07120"/>
<dbReference type="EMBL" id="CP051167">
    <property type="protein sequence ID" value="QIZ70376.1"/>
    <property type="molecule type" value="Genomic_DNA"/>
</dbReference>
<accession>A0A6H1TW00</accession>
<keyword evidence="1" id="KW-0732">Signal</keyword>
<reference evidence="2 3" key="1">
    <citation type="submission" date="2020-04" db="EMBL/GenBank/DDBJ databases">
        <authorList>
            <person name="Basu S."/>
            <person name="Maruthanayagam V."/>
            <person name="Chakraborty S."/>
            <person name="Pramanik A."/>
            <person name="Mukherjee J."/>
            <person name="Brink B."/>
        </authorList>
    </citation>
    <scope>NUCLEOTIDE SEQUENCE [LARGE SCALE GENOMIC DNA]</scope>
    <source>
        <strain evidence="2 3">AP17</strain>
    </source>
</reference>
<feature type="signal peptide" evidence="1">
    <location>
        <begin position="1"/>
        <end position="30"/>
    </location>
</feature>